<dbReference type="PANTHER" id="PTHR30383">
    <property type="entry name" value="THIOESTERASE 1/PROTEASE 1/LYSOPHOSPHOLIPASE L1"/>
    <property type="match status" value="1"/>
</dbReference>
<comment type="caution">
    <text evidence="2">The sequence shown here is derived from an EMBL/GenBank/DDBJ whole genome shotgun (WGS) entry which is preliminary data.</text>
</comment>
<reference evidence="2 3" key="1">
    <citation type="submission" date="2017-10" db="EMBL/GenBank/DDBJ databases">
        <title>Genomics of the genus Arcobacter.</title>
        <authorList>
            <person name="Perez-Cataluna A."/>
            <person name="Figueras M.J."/>
        </authorList>
    </citation>
    <scope>NUCLEOTIDE SEQUENCE [LARGE SCALE GENOMIC DNA]</scope>
    <source>
        <strain evidence="2 3">CECT 8441</strain>
    </source>
</reference>
<dbReference type="InterPro" id="IPR013830">
    <property type="entry name" value="SGNH_hydro"/>
</dbReference>
<dbReference type="InterPro" id="IPR036514">
    <property type="entry name" value="SGNH_hydro_sf"/>
</dbReference>
<dbReference type="GO" id="GO:0004622">
    <property type="term" value="F:phosphatidylcholine lysophospholipase activity"/>
    <property type="evidence" value="ECO:0007669"/>
    <property type="project" value="TreeGrafter"/>
</dbReference>
<evidence type="ECO:0000313" key="2">
    <source>
        <dbReference type="EMBL" id="RXK02849.1"/>
    </source>
</evidence>
<evidence type="ECO:0000313" key="3">
    <source>
        <dbReference type="Proteomes" id="UP000289758"/>
    </source>
</evidence>
<name>A0A4Q1AJ86_9BACT</name>
<dbReference type="Proteomes" id="UP000289758">
    <property type="component" value="Unassembled WGS sequence"/>
</dbReference>
<dbReference type="EMBL" id="PDKK01000014">
    <property type="protein sequence ID" value="RXK02849.1"/>
    <property type="molecule type" value="Genomic_DNA"/>
</dbReference>
<gene>
    <name evidence="2" type="ORF">CRV07_13255</name>
</gene>
<dbReference type="Gene3D" id="3.40.50.1110">
    <property type="entry name" value="SGNH hydrolase"/>
    <property type="match status" value="1"/>
</dbReference>
<evidence type="ECO:0000259" key="1">
    <source>
        <dbReference type="Pfam" id="PF13472"/>
    </source>
</evidence>
<dbReference type="OrthoDB" id="9794725at2"/>
<keyword evidence="3" id="KW-1185">Reference proteome</keyword>
<dbReference type="InterPro" id="IPR051532">
    <property type="entry name" value="Ester_Hydrolysis_Enzymes"/>
</dbReference>
<dbReference type="AlphaFoldDB" id="A0A4Q1AJ86"/>
<feature type="domain" description="SGNH hydrolase-type esterase" evidence="1">
    <location>
        <begin position="19"/>
        <end position="159"/>
    </location>
</feature>
<dbReference type="RefSeq" id="WP_129088112.1">
    <property type="nucleotide sequence ID" value="NZ_CP053836.1"/>
</dbReference>
<dbReference type="PANTHER" id="PTHR30383:SF5">
    <property type="entry name" value="SGNH HYDROLASE-TYPE ESTERASE DOMAIN-CONTAINING PROTEIN"/>
    <property type="match status" value="1"/>
</dbReference>
<proteinExistence type="predicted"/>
<dbReference type="Pfam" id="PF13472">
    <property type="entry name" value="Lipase_GDSL_2"/>
    <property type="match status" value="1"/>
</dbReference>
<dbReference type="SUPFAM" id="SSF52266">
    <property type="entry name" value="SGNH hydrolase"/>
    <property type="match status" value="1"/>
</dbReference>
<sequence>MKNNIEIVLLGDSLIKRGEWKTLLEKEGIINLGVDADTINRVIKRVDKVIDIKPKIVFLMIGINDLCISTPLENVFEEYKSLLKILKKASVKTVVHALFVTQMPSVNKKVEVFNLLLKEYCQKEKISFVDLNSYFSNEKNLLKEELTTDGLHLGQMAYKVWAYKLKQLIEELKLL</sequence>
<protein>
    <recommendedName>
        <fullName evidence="1">SGNH hydrolase-type esterase domain-containing protein</fullName>
    </recommendedName>
</protein>
<organism evidence="2 3">
    <name type="scientific">Halarcobacter ebronensis</name>
    <dbReference type="NCBI Taxonomy" id="1462615"/>
    <lineage>
        <taxon>Bacteria</taxon>
        <taxon>Pseudomonadati</taxon>
        <taxon>Campylobacterota</taxon>
        <taxon>Epsilonproteobacteria</taxon>
        <taxon>Campylobacterales</taxon>
        <taxon>Arcobacteraceae</taxon>
        <taxon>Halarcobacter</taxon>
    </lineage>
</organism>
<accession>A0A4Q1AJ86</accession>